<dbReference type="InterPro" id="IPR050587">
    <property type="entry name" value="GNT1/Glycosyltrans_8"/>
</dbReference>
<accession>A0A9P7H1E3</accession>
<dbReference type="Pfam" id="PF01501">
    <property type="entry name" value="Glyco_transf_8"/>
    <property type="match status" value="1"/>
</dbReference>
<dbReference type="CDD" id="cd02537">
    <property type="entry name" value="GT8_Glycogenin"/>
    <property type="match status" value="1"/>
</dbReference>
<dbReference type="InterPro" id="IPR029044">
    <property type="entry name" value="Nucleotide-diphossugar_trans"/>
</dbReference>
<dbReference type="Proteomes" id="UP000782241">
    <property type="component" value="Unassembled WGS sequence"/>
</dbReference>
<dbReference type="Gene3D" id="3.90.550.10">
    <property type="entry name" value="Spore Coat Polysaccharide Biosynthesis Protein SpsA, Chain A"/>
    <property type="match status" value="1"/>
</dbReference>
<dbReference type="InterPro" id="IPR002495">
    <property type="entry name" value="Glyco_trans_8"/>
</dbReference>
<dbReference type="SUPFAM" id="SSF53448">
    <property type="entry name" value="Nucleotide-diphospho-sugar transferases"/>
    <property type="match status" value="1"/>
</dbReference>
<reference evidence="1" key="1">
    <citation type="submission" date="2021-04" db="EMBL/GenBank/DDBJ databases">
        <title>Draft genome of Fusarium avenaceum strain F156N33, isolated from an atmospheric sample in Virginia.</title>
        <authorList>
            <person name="Yang S."/>
            <person name="Vinatzer B.A."/>
            <person name="Coleman J."/>
        </authorList>
    </citation>
    <scope>NUCLEOTIDE SEQUENCE</scope>
    <source>
        <strain evidence="1">F156N33</strain>
    </source>
</reference>
<evidence type="ECO:0000313" key="1">
    <source>
        <dbReference type="EMBL" id="KAG5659989.1"/>
    </source>
</evidence>
<organism evidence="1 2">
    <name type="scientific">Fusarium avenaceum</name>
    <dbReference type="NCBI Taxonomy" id="40199"/>
    <lineage>
        <taxon>Eukaryota</taxon>
        <taxon>Fungi</taxon>
        <taxon>Dikarya</taxon>
        <taxon>Ascomycota</taxon>
        <taxon>Pezizomycotina</taxon>
        <taxon>Sordariomycetes</taxon>
        <taxon>Hypocreomycetidae</taxon>
        <taxon>Hypocreales</taxon>
        <taxon>Nectriaceae</taxon>
        <taxon>Fusarium</taxon>
        <taxon>Fusarium tricinctum species complex</taxon>
    </lineage>
</organism>
<comment type="caution">
    <text evidence="1">The sequence shown here is derived from an EMBL/GenBank/DDBJ whole genome shotgun (WGS) entry which is preliminary data.</text>
</comment>
<gene>
    <name evidence="1" type="ORF">KAF25_003511</name>
</gene>
<protein>
    <recommendedName>
        <fullName evidence="3">Galactinol synthase</fullName>
    </recommendedName>
</protein>
<evidence type="ECO:0008006" key="3">
    <source>
        <dbReference type="Google" id="ProtNLM"/>
    </source>
</evidence>
<dbReference type="GO" id="GO:0016757">
    <property type="term" value="F:glycosyltransferase activity"/>
    <property type="evidence" value="ECO:0007669"/>
    <property type="project" value="InterPro"/>
</dbReference>
<dbReference type="PANTHER" id="PTHR11183">
    <property type="entry name" value="GLYCOGENIN SUBFAMILY MEMBER"/>
    <property type="match status" value="1"/>
</dbReference>
<evidence type="ECO:0000313" key="2">
    <source>
        <dbReference type="Proteomes" id="UP000782241"/>
    </source>
</evidence>
<keyword evidence="2" id="KW-1185">Reference proteome</keyword>
<dbReference type="AlphaFoldDB" id="A0A9P7H1E3"/>
<proteinExistence type="predicted"/>
<dbReference type="EMBL" id="JAGPUO010000010">
    <property type="protein sequence ID" value="KAG5659989.1"/>
    <property type="molecule type" value="Genomic_DNA"/>
</dbReference>
<name>A0A9P7H1E3_9HYPO</name>
<sequence>MANNDTNKPRHNAYATLITRDSYLPGVIILAYTLQRNGSAYPLVVLYTPNLPREAKRVLELEAPKCNMVLRECDHLLPPAGIKMTLIAERFADTWTKLRVFELVEYDAVCYLDADMAVLYNMDSVFQVETHLPDDWIAANHVCVCNLDSDSWAPEDWRAENCAYTPLSHPTALSEPIQPTATSPSPHKLLNGGMFIFHPSQGLWDRMLDVFNTTPLLSSFMFPDQDFLAFFFENKWYALGWQYNAIKTMRYWHPNIWRDEEVICLHYIVDKPWAKRVGIDGVAGYKGLDGVTHCWWWQLYQYWEDERRADGRGGNEAIALLKNLIAPEFTKEGTVGYLQVALPLRA</sequence>